<dbReference type="Proteomes" id="UP000240572">
    <property type="component" value="Unassembled WGS sequence"/>
</dbReference>
<keyword evidence="3" id="KW-0378">Hydrolase</keyword>
<dbReference type="SUPFAM" id="SSF55031">
    <property type="entry name" value="Bacterial exopeptidase dimerisation domain"/>
    <property type="match status" value="1"/>
</dbReference>
<dbReference type="PANTHER" id="PTHR43808:SF31">
    <property type="entry name" value="N-ACETYL-L-CITRULLINE DEACETYLASE"/>
    <property type="match status" value="1"/>
</dbReference>
<evidence type="ECO:0000313" key="8">
    <source>
        <dbReference type="Proteomes" id="UP000240572"/>
    </source>
</evidence>
<dbReference type="InterPro" id="IPR002933">
    <property type="entry name" value="Peptidase_M20"/>
</dbReference>
<dbReference type="GO" id="GO:0046872">
    <property type="term" value="F:metal ion binding"/>
    <property type="evidence" value="ECO:0007669"/>
    <property type="project" value="UniProtKB-KW"/>
</dbReference>
<protein>
    <submittedName>
        <fullName evidence="7">Acetylornithine deacetylase</fullName>
    </submittedName>
</protein>
<feature type="domain" description="Peptidase M20 dimerisation" evidence="6">
    <location>
        <begin position="169"/>
        <end position="269"/>
    </location>
</feature>
<keyword evidence="2" id="KW-0479">Metal-binding</keyword>
<dbReference type="GO" id="GO:0006526">
    <property type="term" value="P:L-arginine biosynthetic process"/>
    <property type="evidence" value="ECO:0007669"/>
    <property type="project" value="TreeGrafter"/>
</dbReference>
<keyword evidence="4" id="KW-0862">Zinc</keyword>
<dbReference type="SUPFAM" id="SSF53187">
    <property type="entry name" value="Zn-dependent exopeptidases"/>
    <property type="match status" value="1"/>
</dbReference>
<evidence type="ECO:0000313" key="7">
    <source>
        <dbReference type="EMBL" id="PSK94255.1"/>
    </source>
</evidence>
<dbReference type="PROSITE" id="PS00758">
    <property type="entry name" value="ARGE_DAPE_CPG2_1"/>
    <property type="match status" value="1"/>
</dbReference>
<dbReference type="InterPro" id="IPR036264">
    <property type="entry name" value="Bact_exopeptidase_dim_dom"/>
</dbReference>
<gene>
    <name evidence="7" type="ORF">B0I18_101410</name>
</gene>
<keyword evidence="8" id="KW-1185">Reference proteome</keyword>
<accession>A0A2P8DAM1</accession>
<dbReference type="Gene3D" id="3.40.630.10">
    <property type="entry name" value="Zn peptidases"/>
    <property type="match status" value="1"/>
</dbReference>
<dbReference type="InterPro" id="IPR011650">
    <property type="entry name" value="Peptidase_M20_dimer"/>
</dbReference>
<dbReference type="Pfam" id="PF07687">
    <property type="entry name" value="M20_dimer"/>
    <property type="match status" value="1"/>
</dbReference>
<organism evidence="7 8">
    <name type="scientific">Taibaiella chishuiensis</name>
    <dbReference type="NCBI Taxonomy" id="1434707"/>
    <lineage>
        <taxon>Bacteria</taxon>
        <taxon>Pseudomonadati</taxon>
        <taxon>Bacteroidota</taxon>
        <taxon>Chitinophagia</taxon>
        <taxon>Chitinophagales</taxon>
        <taxon>Chitinophagaceae</taxon>
        <taxon>Taibaiella</taxon>
    </lineage>
</organism>
<dbReference type="RefSeq" id="WP_106520974.1">
    <property type="nucleotide sequence ID" value="NZ_PYGD01000001.1"/>
</dbReference>
<name>A0A2P8DAM1_9BACT</name>
<keyword evidence="5" id="KW-0170">Cobalt</keyword>
<dbReference type="InterPro" id="IPR050072">
    <property type="entry name" value="Peptidase_M20A"/>
</dbReference>
<dbReference type="OrthoDB" id="9792335at2"/>
<evidence type="ECO:0000256" key="5">
    <source>
        <dbReference type="ARBA" id="ARBA00023285"/>
    </source>
</evidence>
<dbReference type="EMBL" id="PYGD01000001">
    <property type="protein sequence ID" value="PSK94255.1"/>
    <property type="molecule type" value="Genomic_DNA"/>
</dbReference>
<dbReference type="PANTHER" id="PTHR43808">
    <property type="entry name" value="ACETYLORNITHINE DEACETYLASE"/>
    <property type="match status" value="1"/>
</dbReference>
<dbReference type="AlphaFoldDB" id="A0A2P8DAM1"/>
<dbReference type="Pfam" id="PF01546">
    <property type="entry name" value="Peptidase_M20"/>
    <property type="match status" value="1"/>
</dbReference>
<sequence length="357" mass="38754">MNEQTQLYEEALDLLRQMIRIPSFSREEAGTATLLENWLQQRGIPASRAGNNVYARNLHFDDGKPTLLLNSHHDTVKPASGYTTDPFGALIMDGKLYGLGSNDAGASVVCLTAAFRHFYAMPDLPYNLILALTAEEEISGYEGIVALLPLLGRIDCALVGEPTQMQMAVAERGLMVLDVTVKGQSGHAARNEGVNAIYEALTAVTWFRNYHFPAASDLLGPVSMQVTSIHTDNKAHNVVPDTCSFVVDIRINECYTHEAILATVQQHVSGSITPRSTRLRSSNIAAQHPLVQAGAAMGLRSYGSPTLSDKALMPFPALKIGPGDSARSHTADEYIRLDELASGIDQYISLLGRVPHL</sequence>
<dbReference type="CDD" id="cd05651">
    <property type="entry name" value="M20_ArgE_DapE-like"/>
    <property type="match status" value="1"/>
</dbReference>
<evidence type="ECO:0000256" key="2">
    <source>
        <dbReference type="ARBA" id="ARBA00022723"/>
    </source>
</evidence>
<evidence type="ECO:0000259" key="6">
    <source>
        <dbReference type="Pfam" id="PF07687"/>
    </source>
</evidence>
<evidence type="ECO:0000256" key="1">
    <source>
        <dbReference type="ARBA" id="ARBA00001947"/>
    </source>
</evidence>
<evidence type="ECO:0000256" key="4">
    <source>
        <dbReference type="ARBA" id="ARBA00022833"/>
    </source>
</evidence>
<dbReference type="GO" id="GO:0008777">
    <property type="term" value="F:acetylornithine deacetylase activity"/>
    <property type="evidence" value="ECO:0007669"/>
    <property type="project" value="TreeGrafter"/>
</dbReference>
<proteinExistence type="predicted"/>
<dbReference type="InterPro" id="IPR001261">
    <property type="entry name" value="ArgE/DapE_CS"/>
</dbReference>
<evidence type="ECO:0000256" key="3">
    <source>
        <dbReference type="ARBA" id="ARBA00022801"/>
    </source>
</evidence>
<comment type="cofactor">
    <cofactor evidence="1">
        <name>Zn(2+)</name>
        <dbReference type="ChEBI" id="CHEBI:29105"/>
    </cofactor>
</comment>
<reference evidence="7 8" key="1">
    <citation type="submission" date="2018-03" db="EMBL/GenBank/DDBJ databases">
        <title>Genomic Encyclopedia of Type Strains, Phase III (KMG-III): the genomes of soil and plant-associated and newly described type strains.</title>
        <authorList>
            <person name="Whitman W."/>
        </authorList>
    </citation>
    <scope>NUCLEOTIDE SEQUENCE [LARGE SCALE GENOMIC DNA]</scope>
    <source>
        <strain evidence="7 8">CGMCC 1.12700</strain>
    </source>
</reference>
<dbReference type="Gene3D" id="3.30.70.360">
    <property type="match status" value="1"/>
</dbReference>
<comment type="caution">
    <text evidence="7">The sequence shown here is derived from an EMBL/GenBank/DDBJ whole genome shotgun (WGS) entry which is preliminary data.</text>
</comment>